<feature type="region of interest" description="Disordered" evidence="1">
    <location>
        <begin position="82"/>
        <end position="133"/>
    </location>
</feature>
<sequence>MEGHFFSTRFWTDKRRERAEREEKLIGKRERRPEGRSESQIWPRVCLFNATPSDPNVDQIVLMIPERDREKYRERVILIERDRDRGEETGDRGQQHTEGGSTGNRIEFADACGTRGRVTDTGMTEEQDGRGEN</sequence>
<feature type="compositionally biased region" description="Basic and acidic residues" evidence="1">
    <location>
        <begin position="16"/>
        <end position="37"/>
    </location>
</feature>
<protein>
    <submittedName>
        <fullName evidence="2">Uncharacterized protein</fullName>
    </submittedName>
</protein>
<dbReference type="Proteomes" id="UP000266723">
    <property type="component" value="Unassembled WGS sequence"/>
</dbReference>
<accession>A0ABQ7CTP9</accession>
<dbReference type="EMBL" id="QGKV02000759">
    <property type="protein sequence ID" value="KAF3563301.1"/>
    <property type="molecule type" value="Genomic_DNA"/>
</dbReference>
<proteinExistence type="predicted"/>
<gene>
    <name evidence="2" type="ORF">DY000_02014071</name>
</gene>
<feature type="region of interest" description="Disordered" evidence="1">
    <location>
        <begin position="16"/>
        <end position="39"/>
    </location>
</feature>
<reference evidence="2 3" key="1">
    <citation type="journal article" date="2020" name="BMC Genomics">
        <title>Intraspecific diversification of the crop wild relative Brassica cretica Lam. using demographic model selection.</title>
        <authorList>
            <person name="Kioukis A."/>
            <person name="Michalopoulou V.A."/>
            <person name="Briers L."/>
            <person name="Pirintsos S."/>
            <person name="Studholme D.J."/>
            <person name="Pavlidis P."/>
            <person name="Sarris P.F."/>
        </authorList>
    </citation>
    <scope>NUCLEOTIDE SEQUENCE [LARGE SCALE GENOMIC DNA]</scope>
    <source>
        <strain evidence="3">cv. PFS-1207/04</strain>
    </source>
</reference>
<feature type="compositionally biased region" description="Basic and acidic residues" evidence="1">
    <location>
        <begin position="82"/>
        <end position="95"/>
    </location>
</feature>
<evidence type="ECO:0000313" key="2">
    <source>
        <dbReference type="EMBL" id="KAF3563301.1"/>
    </source>
</evidence>
<name>A0ABQ7CTP9_BRACR</name>
<evidence type="ECO:0000313" key="3">
    <source>
        <dbReference type="Proteomes" id="UP000266723"/>
    </source>
</evidence>
<evidence type="ECO:0000256" key="1">
    <source>
        <dbReference type="SAM" id="MobiDB-lite"/>
    </source>
</evidence>
<comment type="caution">
    <text evidence="2">The sequence shown here is derived from an EMBL/GenBank/DDBJ whole genome shotgun (WGS) entry which is preliminary data.</text>
</comment>
<organism evidence="2 3">
    <name type="scientific">Brassica cretica</name>
    <name type="common">Mustard</name>
    <dbReference type="NCBI Taxonomy" id="69181"/>
    <lineage>
        <taxon>Eukaryota</taxon>
        <taxon>Viridiplantae</taxon>
        <taxon>Streptophyta</taxon>
        <taxon>Embryophyta</taxon>
        <taxon>Tracheophyta</taxon>
        <taxon>Spermatophyta</taxon>
        <taxon>Magnoliopsida</taxon>
        <taxon>eudicotyledons</taxon>
        <taxon>Gunneridae</taxon>
        <taxon>Pentapetalae</taxon>
        <taxon>rosids</taxon>
        <taxon>malvids</taxon>
        <taxon>Brassicales</taxon>
        <taxon>Brassicaceae</taxon>
        <taxon>Brassiceae</taxon>
        <taxon>Brassica</taxon>
    </lineage>
</organism>
<keyword evidence="3" id="KW-1185">Reference proteome</keyword>